<evidence type="ECO:0000313" key="2">
    <source>
        <dbReference type="Proteomes" id="UP001432312"/>
    </source>
</evidence>
<accession>A0ABZ1QKR8</accession>
<gene>
    <name evidence="1" type="ORF">OHA91_34580</name>
</gene>
<proteinExistence type="predicted"/>
<sequence>MRKGKKQRRPAMGMPPEVLVIPVGAGRAMSVTGVGRTGHVREGAAR</sequence>
<organism evidence="1 2">
    <name type="scientific">Streptomyces erythrochromogenes</name>
    <dbReference type="NCBI Taxonomy" id="285574"/>
    <lineage>
        <taxon>Bacteria</taxon>
        <taxon>Bacillati</taxon>
        <taxon>Actinomycetota</taxon>
        <taxon>Actinomycetes</taxon>
        <taxon>Kitasatosporales</taxon>
        <taxon>Streptomycetaceae</taxon>
        <taxon>Streptomyces</taxon>
    </lineage>
</organism>
<keyword evidence="2" id="KW-1185">Reference proteome</keyword>
<reference evidence="1" key="1">
    <citation type="submission" date="2022-10" db="EMBL/GenBank/DDBJ databases">
        <title>The complete genomes of actinobacterial strains from the NBC collection.</title>
        <authorList>
            <person name="Joergensen T.S."/>
            <person name="Alvarez Arevalo M."/>
            <person name="Sterndorff E.B."/>
            <person name="Faurdal D."/>
            <person name="Vuksanovic O."/>
            <person name="Mourched A.-S."/>
            <person name="Charusanti P."/>
            <person name="Shaw S."/>
            <person name="Blin K."/>
            <person name="Weber T."/>
        </authorList>
    </citation>
    <scope>NUCLEOTIDE SEQUENCE</scope>
    <source>
        <strain evidence="1">NBC_00303</strain>
    </source>
</reference>
<protein>
    <submittedName>
        <fullName evidence="1">Uncharacterized protein</fullName>
    </submittedName>
</protein>
<dbReference type="GeneID" id="95501287"/>
<evidence type="ECO:0000313" key="1">
    <source>
        <dbReference type="EMBL" id="WUN83194.1"/>
    </source>
</evidence>
<dbReference type="EMBL" id="CP108036">
    <property type="protein sequence ID" value="WUN83194.1"/>
    <property type="molecule type" value="Genomic_DNA"/>
</dbReference>
<name>A0ABZ1QKR8_9ACTN</name>
<dbReference type="Proteomes" id="UP001432312">
    <property type="component" value="Chromosome"/>
</dbReference>
<dbReference type="RefSeq" id="WP_158714892.1">
    <property type="nucleotide sequence ID" value="NZ_CP108036.1"/>
</dbReference>